<dbReference type="Gene3D" id="3.40.640.10">
    <property type="entry name" value="Type I PLP-dependent aspartate aminotransferase-like (Major domain)"/>
    <property type="match status" value="1"/>
</dbReference>
<evidence type="ECO:0000256" key="2">
    <source>
        <dbReference type="ARBA" id="ARBA00022576"/>
    </source>
</evidence>
<evidence type="ECO:0000313" key="8">
    <source>
        <dbReference type="Proteomes" id="UP000641137"/>
    </source>
</evidence>
<organism evidence="7 8">
    <name type="scientific">Limoniibacter endophyticus</name>
    <dbReference type="NCBI Taxonomy" id="1565040"/>
    <lineage>
        <taxon>Bacteria</taxon>
        <taxon>Pseudomonadati</taxon>
        <taxon>Pseudomonadota</taxon>
        <taxon>Alphaproteobacteria</taxon>
        <taxon>Hyphomicrobiales</taxon>
        <taxon>Bartonellaceae</taxon>
        <taxon>Limoniibacter</taxon>
    </lineage>
</organism>
<comment type="caution">
    <text evidence="7">The sequence shown here is derived from an EMBL/GenBank/DDBJ whole genome shotgun (WGS) entry which is preliminary data.</text>
</comment>
<dbReference type="CDD" id="cd00609">
    <property type="entry name" value="AAT_like"/>
    <property type="match status" value="1"/>
</dbReference>
<evidence type="ECO:0000313" key="7">
    <source>
        <dbReference type="EMBL" id="GHC69160.1"/>
    </source>
</evidence>
<dbReference type="NCBIfam" id="NF006014">
    <property type="entry name" value="PRK08153.1"/>
    <property type="match status" value="1"/>
</dbReference>
<feature type="domain" description="Aminotransferase class I/classII large" evidence="6">
    <location>
        <begin position="39"/>
        <end position="360"/>
    </location>
</feature>
<comment type="pathway">
    <text evidence="5">Amino-acid biosynthesis.</text>
</comment>
<dbReference type="GO" id="GO:0008483">
    <property type="term" value="F:transaminase activity"/>
    <property type="evidence" value="ECO:0007669"/>
    <property type="project" value="UniProtKB-KW"/>
</dbReference>
<evidence type="ECO:0000256" key="4">
    <source>
        <dbReference type="ARBA" id="ARBA00022898"/>
    </source>
</evidence>
<keyword evidence="4" id="KW-0663">Pyridoxal phosphate</keyword>
<dbReference type="Pfam" id="PF00155">
    <property type="entry name" value="Aminotran_1_2"/>
    <property type="match status" value="1"/>
</dbReference>
<dbReference type="Gene3D" id="3.90.1150.10">
    <property type="entry name" value="Aspartate Aminotransferase, domain 1"/>
    <property type="match status" value="1"/>
</dbReference>
<keyword evidence="2 7" id="KW-0032">Aminotransferase</keyword>
<evidence type="ECO:0000256" key="5">
    <source>
        <dbReference type="ARBA" id="ARBA00029440"/>
    </source>
</evidence>
<keyword evidence="8" id="KW-1185">Reference proteome</keyword>
<dbReference type="GO" id="GO:0030170">
    <property type="term" value="F:pyridoxal phosphate binding"/>
    <property type="evidence" value="ECO:0007669"/>
    <property type="project" value="InterPro"/>
</dbReference>
<dbReference type="InterPro" id="IPR015422">
    <property type="entry name" value="PyrdxlP-dep_Trfase_small"/>
</dbReference>
<dbReference type="InterPro" id="IPR050106">
    <property type="entry name" value="HistidinolP_aminotransfase"/>
</dbReference>
<keyword evidence="3" id="KW-0808">Transferase</keyword>
<dbReference type="SUPFAM" id="SSF53383">
    <property type="entry name" value="PLP-dependent transferases"/>
    <property type="match status" value="1"/>
</dbReference>
<sequence>MSSFPPFTRLAASLPDHVPFVGPEAIERERGTSFAARIGANESGFGPSPRVIEAMQASAGDMWKYCDPENYDLRSAIADQLGLDVEMVVVGEGVDGLLNLAVRMFAEPGEAVVTSLGAYPTFNFHVTGFGAKLVTVPYRDYREDLVALAEAANANNARIVYLANPDNPMGTWCEADAVEKFLAEINPHTLVILDEAYCELAPASAIPAIAPLRPNIIRMRSFSKAYGLAGIRCGYAFGPAELIRPFERVRTHYGVNRMAQVAALAAFADQAYLSEVVGLVAAGRERITQIAEENGLKALPSATNFVAVDCGADGVFAQKVLDNLIAQGIFVRKPVARGLDKFIRVSVGLDHELDLLAEALPKALATARI</sequence>
<dbReference type="InterPro" id="IPR004839">
    <property type="entry name" value="Aminotransferase_I/II_large"/>
</dbReference>
<protein>
    <submittedName>
        <fullName evidence="7">Histidinol-phosphate aminotransferase</fullName>
    </submittedName>
</protein>
<name>A0A8J3DGH1_9HYPH</name>
<dbReference type="RefSeq" id="WP_189489339.1">
    <property type="nucleotide sequence ID" value="NZ_BMZO01000004.1"/>
</dbReference>
<dbReference type="InterPro" id="IPR015424">
    <property type="entry name" value="PyrdxlP-dep_Trfase"/>
</dbReference>
<reference evidence="7" key="1">
    <citation type="journal article" date="2014" name="Int. J. Syst. Evol. Microbiol.">
        <title>Complete genome sequence of Corynebacterium casei LMG S-19264T (=DSM 44701T), isolated from a smear-ripened cheese.</title>
        <authorList>
            <consortium name="US DOE Joint Genome Institute (JGI-PGF)"/>
            <person name="Walter F."/>
            <person name="Albersmeier A."/>
            <person name="Kalinowski J."/>
            <person name="Ruckert C."/>
        </authorList>
    </citation>
    <scope>NUCLEOTIDE SEQUENCE</scope>
    <source>
        <strain evidence="7">KCTC 42097</strain>
    </source>
</reference>
<dbReference type="PANTHER" id="PTHR43643:SF3">
    <property type="entry name" value="HISTIDINOL-PHOSPHATE AMINOTRANSFERASE"/>
    <property type="match status" value="1"/>
</dbReference>
<reference evidence="7" key="2">
    <citation type="submission" date="2020-09" db="EMBL/GenBank/DDBJ databases">
        <authorList>
            <person name="Sun Q."/>
            <person name="Kim S."/>
        </authorList>
    </citation>
    <scope>NUCLEOTIDE SEQUENCE</scope>
    <source>
        <strain evidence="7">KCTC 42097</strain>
    </source>
</reference>
<accession>A0A8J3DGH1</accession>
<dbReference type="AlphaFoldDB" id="A0A8J3DGH1"/>
<proteinExistence type="inferred from homology"/>
<evidence type="ECO:0000256" key="3">
    <source>
        <dbReference type="ARBA" id="ARBA00022679"/>
    </source>
</evidence>
<evidence type="ECO:0000256" key="1">
    <source>
        <dbReference type="ARBA" id="ARBA00007970"/>
    </source>
</evidence>
<dbReference type="EMBL" id="BMZO01000004">
    <property type="protein sequence ID" value="GHC69160.1"/>
    <property type="molecule type" value="Genomic_DNA"/>
</dbReference>
<evidence type="ECO:0000259" key="6">
    <source>
        <dbReference type="Pfam" id="PF00155"/>
    </source>
</evidence>
<dbReference type="InterPro" id="IPR015421">
    <property type="entry name" value="PyrdxlP-dep_Trfase_major"/>
</dbReference>
<gene>
    <name evidence="7" type="ORF">GCM10010136_14630</name>
</gene>
<dbReference type="Proteomes" id="UP000641137">
    <property type="component" value="Unassembled WGS sequence"/>
</dbReference>
<comment type="similarity">
    <text evidence="1">Belongs to the class-II pyridoxal-phosphate-dependent aminotransferase family. Histidinol-phosphate aminotransferase subfamily.</text>
</comment>
<dbReference type="PANTHER" id="PTHR43643">
    <property type="entry name" value="HISTIDINOL-PHOSPHATE AMINOTRANSFERASE 2"/>
    <property type="match status" value="1"/>
</dbReference>